<evidence type="ECO:0000313" key="2">
    <source>
        <dbReference type="EMBL" id="KAA6336958.1"/>
    </source>
</evidence>
<dbReference type="AlphaFoldDB" id="A0A5J4RTM3"/>
<feature type="transmembrane region" description="Helical" evidence="1">
    <location>
        <begin position="137"/>
        <end position="158"/>
    </location>
</feature>
<proteinExistence type="predicted"/>
<keyword evidence="1" id="KW-0812">Transmembrane</keyword>
<sequence>MKDNTTHITLRVQDNRDLSHGNYYVDKKKIDRDDTQMHLNRISEKRRKGQNLLQEGNLQLFRIKNGYVIQACYGYEKKDILGRRIAFMALITGVQNIDEAIDLLEDSSEFINQKCSPDDIKKIKEAGKKQCIDKKRFIVLAILVLIIIAIILCLNNLIKK</sequence>
<name>A0A5J4RTM3_9ZZZZ</name>
<evidence type="ECO:0000256" key="1">
    <source>
        <dbReference type="SAM" id="Phobius"/>
    </source>
</evidence>
<comment type="caution">
    <text evidence="2">The sequence shown here is derived from an EMBL/GenBank/DDBJ whole genome shotgun (WGS) entry which is preliminary data.</text>
</comment>
<keyword evidence="1" id="KW-0472">Membrane</keyword>
<dbReference type="EMBL" id="SNRY01000744">
    <property type="protein sequence ID" value="KAA6336958.1"/>
    <property type="molecule type" value="Genomic_DNA"/>
</dbReference>
<accession>A0A5J4RTM3</accession>
<gene>
    <name evidence="2" type="ORF">EZS27_014929</name>
</gene>
<reference evidence="2" key="1">
    <citation type="submission" date="2019-03" db="EMBL/GenBank/DDBJ databases">
        <title>Single cell metagenomics reveals metabolic interactions within the superorganism composed of flagellate Streblomastix strix and complex community of Bacteroidetes bacteria on its surface.</title>
        <authorList>
            <person name="Treitli S.C."/>
            <person name="Kolisko M."/>
            <person name="Husnik F."/>
            <person name="Keeling P."/>
            <person name="Hampl V."/>
        </authorList>
    </citation>
    <scope>NUCLEOTIDE SEQUENCE</scope>
    <source>
        <strain evidence="2">STM</strain>
    </source>
</reference>
<keyword evidence="1" id="KW-1133">Transmembrane helix</keyword>
<organism evidence="2">
    <name type="scientific">termite gut metagenome</name>
    <dbReference type="NCBI Taxonomy" id="433724"/>
    <lineage>
        <taxon>unclassified sequences</taxon>
        <taxon>metagenomes</taxon>
        <taxon>organismal metagenomes</taxon>
    </lineage>
</organism>
<protein>
    <submittedName>
        <fullName evidence="2">Uncharacterized protein</fullName>
    </submittedName>
</protein>